<sequence length="103" mass="10892">MKAWGKLPTVTIIIVMSTMVPVPTTAPAAAALIVIVIVAVAATTATAAAATASLVDGFLGQVFKVRGRFGVRRLVLDRLAIIVKFWRRAARLFQSCNGDVVRG</sequence>
<dbReference type="AlphaFoldDB" id="A0A0A8Z681"/>
<reference evidence="2" key="1">
    <citation type="submission" date="2014-09" db="EMBL/GenBank/DDBJ databases">
        <authorList>
            <person name="Magalhaes I.L.F."/>
            <person name="Oliveira U."/>
            <person name="Santos F.R."/>
            <person name="Vidigal T.H.D.A."/>
            <person name="Brescovit A.D."/>
            <person name="Santos A.J."/>
        </authorList>
    </citation>
    <scope>NUCLEOTIDE SEQUENCE</scope>
    <source>
        <tissue evidence="2">Shoot tissue taken approximately 20 cm above the soil surface</tissue>
    </source>
</reference>
<feature type="transmembrane region" description="Helical" evidence="1">
    <location>
        <begin position="30"/>
        <end position="59"/>
    </location>
</feature>
<dbReference type="EMBL" id="GBRH01264737">
    <property type="protein sequence ID" value="JAD33158.1"/>
    <property type="molecule type" value="Transcribed_RNA"/>
</dbReference>
<evidence type="ECO:0000256" key="1">
    <source>
        <dbReference type="SAM" id="Phobius"/>
    </source>
</evidence>
<evidence type="ECO:0000313" key="2">
    <source>
        <dbReference type="EMBL" id="JAD33158.1"/>
    </source>
</evidence>
<keyword evidence="1" id="KW-0812">Transmembrane</keyword>
<accession>A0A0A8Z681</accession>
<proteinExistence type="predicted"/>
<reference evidence="2" key="2">
    <citation type="journal article" date="2015" name="Data Brief">
        <title>Shoot transcriptome of the giant reed, Arundo donax.</title>
        <authorList>
            <person name="Barrero R.A."/>
            <person name="Guerrero F.D."/>
            <person name="Moolhuijzen P."/>
            <person name="Goolsby J.A."/>
            <person name="Tidwell J."/>
            <person name="Bellgard S.E."/>
            <person name="Bellgard M.I."/>
        </authorList>
    </citation>
    <scope>NUCLEOTIDE SEQUENCE</scope>
    <source>
        <tissue evidence="2">Shoot tissue taken approximately 20 cm above the soil surface</tissue>
    </source>
</reference>
<name>A0A0A8Z681_ARUDO</name>
<protein>
    <submittedName>
        <fullName evidence="2">Uncharacterized protein</fullName>
    </submittedName>
</protein>
<organism evidence="2">
    <name type="scientific">Arundo donax</name>
    <name type="common">Giant reed</name>
    <name type="synonym">Donax arundinaceus</name>
    <dbReference type="NCBI Taxonomy" id="35708"/>
    <lineage>
        <taxon>Eukaryota</taxon>
        <taxon>Viridiplantae</taxon>
        <taxon>Streptophyta</taxon>
        <taxon>Embryophyta</taxon>
        <taxon>Tracheophyta</taxon>
        <taxon>Spermatophyta</taxon>
        <taxon>Magnoliopsida</taxon>
        <taxon>Liliopsida</taxon>
        <taxon>Poales</taxon>
        <taxon>Poaceae</taxon>
        <taxon>PACMAD clade</taxon>
        <taxon>Arundinoideae</taxon>
        <taxon>Arundineae</taxon>
        <taxon>Arundo</taxon>
    </lineage>
</organism>
<feature type="transmembrane region" description="Helical" evidence="1">
    <location>
        <begin position="7"/>
        <end position="24"/>
    </location>
</feature>
<keyword evidence="1" id="KW-1133">Transmembrane helix</keyword>
<keyword evidence="1" id="KW-0472">Membrane</keyword>